<evidence type="ECO:0000313" key="6">
    <source>
        <dbReference type="Proteomes" id="UP000053029"/>
    </source>
</evidence>
<dbReference type="InterPro" id="IPR036259">
    <property type="entry name" value="MFS_trans_sf"/>
</dbReference>
<feature type="transmembrane region" description="Helical" evidence="3">
    <location>
        <begin position="38"/>
        <end position="57"/>
    </location>
</feature>
<accession>A0A0D2G1Y6</accession>
<evidence type="ECO:0000256" key="2">
    <source>
        <dbReference type="SAM" id="MobiDB-lite"/>
    </source>
</evidence>
<feature type="region of interest" description="Disordered" evidence="2">
    <location>
        <begin position="563"/>
        <end position="634"/>
    </location>
</feature>
<dbReference type="STRING" id="1442368.A0A0D2G1Y6"/>
<dbReference type="Pfam" id="PF07690">
    <property type="entry name" value="MFS_1"/>
    <property type="match status" value="2"/>
</dbReference>
<dbReference type="Proteomes" id="UP000053029">
    <property type="component" value="Unassembled WGS sequence"/>
</dbReference>
<feature type="compositionally biased region" description="Polar residues" evidence="2">
    <location>
        <begin position="590"/>
        <end position="605"/>
    </location>
</feature>
<reference evidence="5 6" key="1">
    <citation type="submission" date="2015-01" db="EMBL/GenBank/DDBJ databases">
        <title>The Genome Sequence of Fonsecaea pedrosoi CBS 271.37.</title>
        <authorList>
            <consortium name="The Broad Institute Genomics Platform"/>
            <person name="Cuomo C."/>
            <person name="de Hoog S."/>
            <person name="Gorbushina A."/>
            <person name="Stielow B."/>
            <person name="Teixiera M."/>
            <person name="Abouelleil A."/>
            <person name="Chapman S.B."/>
            <person name="Priest M."/>
            <person name="Young S.K."/>
            <person name="Wortman J."/>
            <person name="Nusbaum C."/>
            <person name="Birren B."/>
        </authorList>
    </citation>
    <scope>NUCLEOTIDE SEQUENCE [LARGE SCALE GENOMIC DNA]</scope>
    <source>
        <strain evidence="5 6">CBS 271.37</strain>
    </source>
</reference>
<dbReference type="PANTHER" id="PTHR23520">
    <property type="entry name" value="TRANSPORTER, PUTATIVE (AFU_ORTHOLOGUE AFUA_3G04000)-RELATED"/>
    <property type="match status" value="1"/>
</dbReference>
<dbReference type="Gene3D" id="1.20.1250.20">
    <property type="entry name" value="MFS general substrate transporter like domains"/>
    <property type="match status" value="1"/>
</dbReference>
<evidence type="ECO:0000313" key="5">
    <source>
        <dbReference type="EMBL" id="KIW74808.1"/>
    </source>
</evidence>
<feature type="region of interest" description="Disordered" evidence="2">
    <location>
        <begin position="224"/>
        <end position="284"/>
    </location>
</feature>
<feature type="compositionally biased region" description="Polar residues" evidence="2">
    <location>
        <begin position="273"/>
        <end position="282"/>
    </location>
</feature>
<dbReference type="GO" id="GO:0000329">
    <property type="term" value="C:fungal-type vacuole membrane"/>
    <property type="evidence" value="ECO:0007669"/>
    <property type="project" value="TreeGrafter"/>
</dbReference>
<feature type="transmembrane region" description="Helical" evidence="3">
    <location>
        <begin position="96"/>
        <end position="125"/>
    </location>
</feature>
<feature type="transmembrane region" description="Helical" evidence="3">
    <location>
        <begin position="312"/>
        <end position="331"/>
    </location>
</feature>
<dbReference type="GeneID" id="25311068"/>
<dbReference type="HOGENOM" id="CLU_025894_2_1_1"/>
<dbReference type="AlphaFoldDB" id="A0A0D2G1Y6"/>
<feature type="compositionally biased region" description="Acidic residues" evidence="2">
    <location>
        <begin position="507"/>
        <end position="516"/>
    </location>
</feature>
<evidence type="ECO:0000259" key="4">
    <source>
        <dbReference type="PROSITE" id="PS50850"/>
    </source>
</evidence>
<comment type="subcellular location">
    <subcellularLocation>
        <location evidence="1">Membrane</location>
        <topology evidence="1">Multi-pass membrane protein</topology>
    </subcellularLocation>
</comment>
<keyword evidence="3" id="KW-0472">Membrane</keyword>
<gene>
    <name evidence="5" type="ORF">Z517_11578</name>
</gene>
<protein>
    <recommendedName>
        <fullName evidence="4">Major facilitator superfamily (MFS) profile domain-containing protein</fullName>
    </recommendedName>
</protein>
<sequence>MSVIFGHFQWFYHEFGIVAIHETGRNAWLIILARSCRMFAYGTNSLILAIFFSALNYSDHQIGIFMTLTLLGDVFLGTFLTLIADRVGRRRVLMAGSVLMILSGFVFAVFENFWILLGAAILGVISVTGGDFGPFRSIEESVLSQLTTPSNRADVLAWYVTTSTLGSSIGSEASGRIIHFLQARPGWTEVGAYHALFWVYSAMGLVNVLFVFLLTEACELRPDNKGDESYASVPQDDGDEVGDEEVELSTRPNGTAAHDIEATAPTTPTTPASHHNYQTTPSPRRWTSRAKSWLSSAFAQISKPTRTIMYKLWFLLAIDSLADGMVPYSLTNYYMDIKFHPSKSTLGDITSLSYFLGAIGAVFAGPLARKIGLINTMVFTHVPSSAAVLFFPFPPYLWLTAGLLLLRTALNNMDQAPRSAFIAAVVRPDERTAVMGITSMLRNLAAMMGPSVTGVLAEGDRFGIAFVAAGVCRLAYDFGLYALFINVKLEGYGKGGKTPGPRHGGDGDGDDSDDTTSEGGAAEHHARGLTNGTGLFPSRPHHHGGHDDGAIVELASLASSTDGFHERDANDDKDDGTEKVHGDDAKESDLTITITARGSAPSTTDPRALQVPDSASDALARVRSRSPHRSTALD</sequence>
<evidence type="ECO:0000256" key="3">
    <source>
        <dbReference type="SAM" id="Phobius"/>
    </source>
</evidence>
<dbReference type="OrthoDB" id="10027823at2759"/>
<dbReference type="PANTHER" id="PTHR23520:SF5">
    <property type="entry name" value="TRANSPORTER, PUTATIVE (AFU_ORTHOLOGUE AFUA_3G04000)-RELATED"/>
    <property type="match status" value="1"/>
</dbReference>
<dbReference type="SUPFAM" id="SSF103473">
    <property type="entry name" value="MFS general substrate transporter"/>
    <property type="match status" value="1"/>
</dbReference>
<feature type="compositionally biased region" description="Basic and acidic residues" evidence="2">
    <location>
        <begin position="563"/>
        <end position="589"/>
    </location>
</feature>
<dbReference type="VEuPathDB" id="FungiDB:Z517_11578"/>
<name>A0A0D2G1Y6_9EURO</name>
<keyword evidence="3" id="KW-0812">Transmembrane</keyword>
<dbReference type="RefSeq" id="XP_013278616.1">
    <property type="nucleotide sequence ID" value="XM_013423162.1"/>
</dbReference>
<feature type="transmembrane region" description="Helical" evidence="3">
    <location>
        <begin position="388"/>
        <end position="410"/>
    </location>
</feature>
<keyword evidence="3" id="KW-1133">Transmembrane helix</keyword>
<dbReference type="InterPro" id="IPR011701">
    <property type="entry name" value="MFS"/>
</dbReference>
<feature type="compositionally biased region" description="Acidic residues" evidence="2">
    <location>
        <begin position="236"/>
        <end position="247"/>
    </location>
</feature>
<feature type="region of interest" description="Disordered" evidence="2">
    <location>
        <begin position="496"/>
        <end position="548"/>
    </location>
</feature>
<organism evidence="5 6">
    <name type="scientific">Fonsecaea pedrosoi CBS 271.37</name>
    <dbReference type="NCBI Taxonomy" id="1442368"/>
    <lineage>
        <taxon>Eukaryota</taxon>
        <taxon>Fungi</taxon>
        <taxon>Dikarya</taxon>
        <taxon>Ascomycota</taxon>
        <taxon>Pezizomycotina</taxon>
        <taxon>Eurotiomycetes</taxon>
        <taxon>Chaetothyriomycetidae</taxon>
        <taxon>Chaetothyriales</taxon>
        <taxon>Herpotrichiellaceae</taxon>
        <taxon>Fonsecaea</taxon>
    </lineage>
</organism>
<evidence type="ECO:0000256" key="1">
    <source>
        <dbReference type="ARBA" id="ARBA00004141"/>
    </source>
</evidence>
<feature type="transmembrane region" description="Helical" evidence="3">
    <location>
        <begin position="63"/>
        <end position="84"/>
    </location>
</feature>
<feature type="compositionally biased region" description="Low complexity" evidence="2">
    <location>
        <begin position="262"/>
        <end position="272"/>
    </location>
</feature>
<keyword evidence="6" id="KW-1185">Reference proteome</keyword>
<feature type="transmembrane region" description="Helical" evidence="3">
    <location>
        <begin position="351"/>
        <end position="368"/>
    </location>
</feature>
<dbReference type="InterPro" id="IPR020846">
    <property type="entry name" value="MFS_dom"/>
</dbReference>
<feature type="domain" description="Major facilitator superfamily (MFS) profile" evidence="4">
    <location>
        <begin position="1"/>
        <end position="488"/>
    </location>
</feature>
<feature type="transmembrane region" description="Helical" evidence="3">
    <location>
        <begin position="195"/>
        <end position="215"/>
    </location>
</feature>
<dbReference type="EMBL" id="KN846976">
    <property type="protein sequence ID" value="KIW74808.1"/>
    <property type="molecule type" value="Genomic_DNA"/>
</dbReference>
<proteinExistence type="predicted"/>
<dbReference type="PROSITE" id="PS50850">
    <property type="entry name" value="MFS"/>
    <property type="match status" value="1"/>
</dbReference>
<dbReference type="GO" id="GO:0022857">
    <property type="term" value="F:transmembrane transporter activity"/>
    <property type="evidence" value="ECO:0007669"/>
    <property type="project" value="InterPro"/>
</dbReference>